<sequence length="71" mass="7894">MADIPVVYTLTVCPACDALRAAWKRDGIEYQEIRVDQNQDDLDTALDYADTVPIIIYPDGRVEVGFEGMTG</sequence>
<organism evidence="2">
    <name type="scientific">marine metagenome</name>
    <dbReference type="NCBI Taxonomy" id="408172"/>
    <lineage>
        <taxon>unclassified sequences</taxon>
        <taxon>metagenomes</taxon>
        <taxon>ecological metagenomes</taxon>
    </lineage>
</organism>
<dbReference type="EMBL" id="UINC01001253">
    <property type="protein sequence ID" value="SUZ75644.1"/>
    <property type="molecule type" value="Genomic_DNA"/>
</dbReference>
<dbReference type="SUPFAM" id="SSF52833">
    <property type="entry name" value="Thioredoxin-like"/>
    <property type="match status" value="1"/>
</dbReference>
<name>A0A381Q9W8_9ZZZZ</name>
<feature type="domain" description="Glutaredoxin" evidence="1">
    <location>
        <begin position="6"/>
        <end position="57"/>
    </location>
</feature>
<dbReference type="Gene3D" id="3.40.30.10">
    <property type="entry name" value="Glutaredoxin"/>
    <property type="match status" value="1"/>
</dbReference>
<gene>
    <name evidence="2" type="ORF">METZ01_LOCUS28498</name>
</gene>
<accession>A0A381Q9W8</accession>
<dbReference type="Pfam" id="PF00462">
    <property type="entry name" value="Glutaredoxin"/>
    <property type="match status" value="1"/>
</dbReference>
<evidence type="ECO:0000313" key="2">
    <source>
        <dbReference type="EMBL" id="SUZ75644.1"/>
    </source>
</evidence>
<evidence type="ECO:0000259" key="1">
    <source>
        <dbReference type="Pfam" id="PF00462"/>
    </source>
</evidence>
<dbReference type="AlphaFoldDB" id="A0A381Q9W8"/>
<proteinExistence type="predicted"/>
<reference evidence="2" key="1">
    <citation type="submission" date="2018-05" db="EMBL/GenBank/DDBJ databases">
        <authorList>
            <person name="Lanie J.A."/>
            <person name="Ng W.-L."/>
            <person name="Kazmierczak K.M."/>
            <person name="Andrzejewski T.M."/>
            <person name="Davidsen T.M."/>
            <person name="Wayne K.J."/>
            <person name="Tettelin H."/>
            <person name="Glass J.I."/>
            <person name="Rusch D."/>
            <person name="Podicherti R."/>
            <person name="Tsui H.-C.T."/>
            <person name="Winkler M.E."/>
        </authorList>
    </citation>
    <scope>NUCLEOTIDE SEQUENCE</scope>
</reference>
<protein>
    <recommendedName>
        <fullName evidence="1">Glutaredoxin domain-containing protein</fullName>
    </recommendedName>
</protein>
<dbReference type="InterPro" id="IPR036249">
    <property type="entry name" value="Thioredoxin-like_sf"/>
</dbReference>
<dbReference type="InterPro" id="IPR002109">
    <property type="entry name" value="Glutaredoxin"/>
</dbReference>